<comment type="caution">
    <text evidence="3">The sequence shown here is derived from an EMBL/GenBank/DDBJ whole genome shotgun (WGS) entry which is preliminary data.</text>
</comment>
<evidence type="ECO:0000256" key="1">
    <source>
        <dbReference type="ARBA" id="ARBA00023002"/>
    </source>
</evidence>
<feature type="domain" description="4Fe-4S ferredoxin-type" evidence="2">
    <location>
        <begin position="619"/>
        <end position="648"/>
    </location>
</feature>
<dbReference type="Gene3D" id="3.40.50.970">
    <property type="match status" value="1"/>
</dbReference>
<dbReference type="NCBIfam" id="NF009589">
    <property type="entry name" value="PRK13030.1"/>
    <property type="match status" value="1"/>
</dbReference>
<dbReference type="AlphaFoldDB" id="A0A8B2NPV0"/>
<keyword evidence="1" id="KW-0560">Oxidoreductase</keyword>
<dbReference type="SUPFAM" id="SSF53323">
    <property type="entry name" value="Pyruvate-ferredoxin oxidoreductase, PFOR, domain III"/>
    <property type="match status" value="1"/>
</dbReference>
<keyword evidence="3" id="KW-0670">Pyruvate</keyword>
<dbReference type="PANTHER" id="PTHR48084">
    <property type="entry name" value="2-OXOGLUTARATE OXIDOREDUCTASE SUBUNIT KORB-RELATED"/>
    <property type="match status" value="1"/>
</dbReference>
<name>A0A8B2NPV0_9HYPH</name>
<accession>A0A8B2NPV0</accession>
<protein>
    <submittedName>
        <fullName evidence="3">Indolepyruvate ferredoxin oxidoreductase family protein</fullName>
    </submittedName>
</protein>
<dbReference type="Pfam" id="PF20169">
    <property type="entry name" value="DUF6537"/>
    <property type="match status" value="1"/>
</dbReference>
<dbReference type="InterPro" id="IPR019752">
    <property type="entry name" value="Pyrv/ketoisovalerate_OxRed_cat"/>
</dbReference>
<dbReference type="InterPro" id="IPR002869">
    <property type="entry name" value="Pyrv_flavodox_OxRed_cen"/>
</dbReference>
<keyword evidence="4" id="KW-1185">Reference proteome</keyword>
<dbReference type="EMBL" id="QHHQ01000005">
    <property type="protein sequence ID" value="RAH99222.1"/>
    <property type="molecule type" value="Genomic_DNA"/>
</dbReference>
<dbReference type="NCBIfam" id="NF009588">
    <property type="entry name" value="PRK13029.1"/>
    <property type="match status" value="1"/>
</dbReference>
<dbReference type="PROSITE" id="PS51379">
    <property type="entry name" value="4FE4S_FER_2"/>
    <property type="match status" value="1"/>
</dbReference>
<dbReference type="GO" id="GO:0016903">
    <property type="term" value="F:oxidoreductase activity, acting on the aldehyde or oxo group of donors"/>
    <property type="evidence" value="ECO:0007669"/>
    <property type="project" value="InterPro"/>
</dbReference>
<gene>
    <name evidence="3" type="ORF">DLJ53_22020</name>
</gene>
<dbReference type="OrthoDB" id="9803617at2"/>
<dbReference type="InterPro" id="IPR046667">
    <property type="entry name" value="DUF6537"/>
</dbReference>
<evidence type="ECO:0000259" key="2">
    <source>
        <dbReference type="PROSITE" id="PS51379"/>
    </source>
</evidence>
<dbReference type="InterPro" id="IPR029061">
    <property type="entry name" value="THDP-binding"/>
</dbReference>
<evidence type="ECO:0000313" key="4">
    <source>
        <dbReference type="Proteomes" id="UP000249590"/>
    </source>
</evidence>
<dbReference type="Gene3D" id="3.40.920.10">
    <property type="entry name" value="Pyruvate-ferredoxin oxidoreductase, PFOR, domain III"/>
    <property type="match status" value="1"/>
</dbReference>
<dbReference type="Pfam" id="PF01558">
    <property type="entry name" value="POR"/>
    <property type="match status" value="1"/>
</dbReference>
<dbReference type="InterPro" id="IPR051457">
    <property type="entry name" value="2-oxoacid:Fd_oxidoreductase"/>
</dbReference>
<dbReference type="CDD" id="cd07034">
    <property type="entry name" value="TPP_PYR_PFOR_IOR-alpha_like"/>
    <property type="match status" value="1"/>
</dbReference>
<sequence>MVTRSVSLDDKYDLSKDHVFLSGTQALVRLCLAQVARDAANGHRTAGYVTGYRGSPLGGLDQTFGKAKKLLGENVVFQPGINEDLAATAIWGSQRAALAGENKFDGVFGLWYGKGPGVDRSGDVFRHANLSGTAPLGGVLALMGDDHTCESSTTAHQSEFGMINTLMPILSPAGVQDIVDYGLLGIAMSRFSGLWMGFKLVKDTVESTASIDGRTDRLQIVTPDFLFAENPNIQPGFDALAEEARLHDVKLPAARVFARANRINPIVMRGGPSARIGLVGTGKSWLDLLEALAALGIDEVAAANLGIRVMKVGMPWPIPREDVTDFAEGLEKIIVVEEKRGLIEPQMKDILYGTANAPAIVGKEDELGHQLFRAPAALDANHVAREIGRRLAAMGADQVQAPLAELEALASRMKATTNITERKPYFCAGCPHSSSTVVPEGSKAGAGIGCHFMAIWMDRNTFGFTQMGGEGAQWVGEAPFSTRPHMFQNLGDGTYNHSGSLAIRSAVAAGTNITYKILFNDAVAMTGGQTHDGGHLTPAVIAAQVRAEGVKEVAIVTDEPEKYGRVTLHDVTVDHRDDIMDVQKRLAATPGVTVMIYDQTCASEKRRRRKRGAFPDPDKRVVINERVCEGCGDCGVQSNCVAIQPVETAFGRKRQIDQSTCNKDFSCLKGFCPSFVTVHGAKLKATTVPDMPEDLPEPVRPELTGPMGVLVTGVGGTGVVTVGAVIGMAAHIEGLGAGVIDMAGLAQKGGAVLSHIKIAPKPEDVTTIRVGPGDAQAVLGCDIAVAGSAKVLAAIGDNAKVVVNTHEQFPGDFTRNIDFSLPARRIVQALEARADTVSFNATKAATTLFSDAIASNMMVMGAAYQSGALPLSAASLEEAIRLNGAAVAMNLAAFRAGRLSVADPARFQGMLDAAAGTPLPHRQLPANAAERVAKNVASLTEYQDAAYARRFESRIEAVRAAATKAGIDGERLVDTVARELYKMMAIKDEYEVARLFVDGGFAEQLKSQFAEYKSLEFHMAPPIMSQTDHRTGRPAKRSFGPRMLKLLPHLARWRRHRGTWLDIFGRNAERREERAMLARYEATVDHIVKTLSPERADAAVALAGWVEPIKGYGPVRAENVKKALARLPELEAAYNDAPSTTRQAAE</sequence>
<dbReference type="InterPro" id="IPR009014">
    <property type="entry name" value="Transketo_C/PFOR_II"/>
</dbReference>
<dbReference type="SUPFAM" id="SSF52518">
    <property type="entry name" value="Thiamin diphosphate-binding fold (THDP-binding)"/>
    <property type="match status" value="2"/>
</dbReference>
<evidence type="ECO:0000313" key="3">
    <source>
        <dbReference type="EMBL" id="RAH99222.1"/>
    </source>
</evidence>
<reference evidence="3 4" key="1">
    <citation type="submission" date="2018-05" db="EMBL/GenBank/DDBJ databases">
        <title>Acuticoccus sediminis sp. nov., isolated from deep-sea sediment of Indian Ocean.</title>
        <authorList>
            <person name="Liu X."/>
            <person name="Lai Q."/>
            <person name="Du Y."/>
            <person name="Sun F."/>
            <person name="Zhang X."/>
            <person name="Wang S."/>
            <person name="Shao Z."/>
        </authorList>
    </citation>
    <scope>NUCLEOTIDE SEQUENCE [LARGE SCALE GENOMIC DNA]</scope>
    <source>
        <strain evidence="3 4">PTG4-2</strain>
    </source>
</reference>
<dbReference type="InterPro" id="IPR002880">
    <property type="entry name" value="Pyrv_Fd/Flavodoxin_OxRdtase_N"/>
</dbReference>
<dbReference type="PANTHER" id="PTHR48084:SF3">
    <property type="entry name" value="SUBUNIT OF PYRUVATE:FLAVODOXIN OXIDOREDUCTASE"/>
    <property type="match status" value="1"/>
</dbReference>
<organism evidence="3 4">
    <name type="scientific">Acuticoccus sediminis</name>
    <dbReference type="NCBI Taxonomy" id="2184697"/>
    <lineage>
        <taxon>Bacteria</taxon>
        <taxon>Pseudomonadati</taxon>
        <taxon>Pseudomonadota</taxon>
        <taxon>Alphaproteobacteria</taxon>
        <taxon>Hyphomicrobiales</taxon>
        <taxon>Amorphaceae</taxon>
        <taxon>Acuticoccus</taxon>
    </lineage>
</organism>
<dbReference type="SUPFAM" id="SSF52922">
    <property type="entry name" value="TK C-terminal domain-like"/>
    <property type="match status" value="1"/>
</dbReference>
<proteinExistence type="predicted"/>
<dbReference type="InterPro" id="IPR017896">
    <property type="entry name" value="4Fe4S_Fe-S-bd"/>
</dbReference>
<dbReference type="Proteomes" id="UP000249590">
    <property type="component" value="Unassembled WGS sequence"/>
</dbReference>